<dbReference type="InterPro" id="IPR000878">
    <property type="entry name" value="4pyrrol_Mease"/>
</dbReference>
<sequence length="412" mass="42941">MITVVGIGADGWDGLAPASRRAIAAADVLLGSRRQLDLVPDPVPDPDPEPSGGGSPRSAGTPSRVVLPSPLLPNLEPLLESFAGREVCVLASGDPMFYGIGSTLVRLLGADQVRVLPHVSSVSLACARLGWPVEQVEVVSAVGRPLDVLRPALAPGRRVLVLGSSPEAVTRLLGEAGYAASRVTVLSDLGAATESVRPAAQAGPTRLHVIAIECALDPGAEPLPRVPGLPDDAYDHDGRLTKREVRAVTLSRLAPLPGELLWDVGAGAGSIAIEWMRTHPACRAVAIERHPERAARIRRNADTLGVPALQVVEGRAPDALDGLPEPDAVFVGGGATVPGLIERCWTALRPGGRLVANAVTLETEAVLADWYGRLGGDLVRLAVQRAAPVGGFTGWRAAMPVTIWAVTKRDGS</sequence>
<dbReference type="GO" id="GO:0008276">
    <property type="term" value="F:protein methyltransferase activity"/>
    <property type="evidence" value="ECO:0007669"/>
    <property type="project" value="InterPro"/>
</dbReference>
<dbReference type="GO" id="GO:0046025">
    <property type="term" value="F:precorrin-6Y C5,15-methyltransferase (decarboxylating) activity"/>
    <property type="evidence" value="ECO:0007669"/>
    <property type="project" value="UniProtKB-EC"/>
</dbReference>
<dbReference type="SUPFAM" id="SSF53790">
    <property type="entry name" value="Tetrapyrrole methylase"/>
    <property type="match status" value="1"/>
</dbReference>
<evidence type="ECO:0000313" key="9">
    <source>
        <dbReference type="Proteomes" id="UP000006640"/>
    </source>
</evidence>
<dbReference type="STRING" id="469371.Tbis_2502"/>
<keyword evidence="9" id="KW-1185">Reference proteome</keyword>
<dbReference type="PANTHER" id="PTHR43182:SF1">
    <property type="entry name" value="COBALT-PRECORRIN-7 C(5)-METHYLTRANSFERASE"/>
    <property type="match status" value="1"/>
</dbReference>
<dbReference type="AlphaFoldDB" id="D6Y4M9"/>
<dbReference type="Pfam" id="PF01135">
    <property type="entry name" value="PCMT"/>
    <property type="match status" value="1"/>
</dbReference>
<dbReference type="InterPro" id="IPR014776">
    <property type="entry name" value="4pyrrole_Mease_sub2"/>
</dbReference>
<dbReference type="GO" id="GO:0009236">
    <property type="term" value="P:cobalamin biosynthetic process"/>
    <property type="evidence" value="ECO:0007669"/>
    <property type="project" value="UniProtKB-UniPathway"/>
</dbReference>
<dbReference type="CDD" id="cd11644">
    <property type="entry name" value="Precorrin-6Y-MT"/>
    <property type="match status" value="1"/>
</dbReference>
<evidence type="ECO:0000259" key="7">
    <source>
        <dbReference type="Pfam" id="PF00590"/>
    </source>
</evidence>
<dbReference type="eggNOG" id="COG2241">
    <property type="taxonomic scope" value="Bacteria"/>
</dbReference>
<dbReference type="UniPathway" id="UPA00148"/>
<dbReference type="HOGENOM" id="CLU_031955_0_0_11"/>
<evidence type="ECO:0000256" key="3">
    <source>
        <dbReference type="ARBA" id="ARBA00022603"/>
    </source>
</evidence>
<dbReference type="Gene3D" id="3.40.1010.10">
    <property type="entry name" value="Cobalt-precorrin-4 Transmethylase, Domain 1"/>
    <property type="match status" value="1"/>
</dbReference>
<dbReference type="PANTHER" id="PTHR43182">
    <property type="entry name" value="COBALT-PRECORRIN-6B C(15)-METHYLTRANSFERASE (DECARBOXYLATING)"/>
    <property type="match status" value="1"/>
</dbReference>
<keyword evidence="3 8" id="KW-0489">Methyltransferase</keyword>
<dbReference type="CDD" id="cd02440">
    <property type="entry name" value="AdoMet_MTases"/>
    <property type="match status" value="1"/>
</dbReference>
<dbReference type="EMBL" id="CP001874">
    <property type="protein sequence ID" value="ADG89205.1"/>
    <property type="molecule type" value="Genomic_DNA"/>
</dbReference>
<dbReference type="InterPro" id="IPR006365">
    <property type="entry name" value="Cbl_synth_CobL"/>
</dbReference>
<keyword evidence="5" id="KW-0949">S-adenosyl-L-methionine</keyword>
<dbReference type="Pfam" id="PF00590">
    <property type="entry name" value="TP_methylase"/>
    <property type="match status" value="1"/>
</dbReference>
<dbReference type="OrthoDB" id="9787825at2"/>
<dbReference type="NCBIfam" id="TIGR02469">
    <property type="entry name" value="CbiT"/>
    <property type="match status" value="1"/>
</dbReference>
<reference evidence="8 9" key="1">
    <citation type="submission" date="2010-01" db="EMBL/GenBank/DDBJ databases">
        <title>The complete genome of Thermobispora bispora DSM 43833.</title>
        <authorList>
            <consortium name="US DOE Joint Genome Institute (JGI-PGF)"/>
            <person name="Lucas S."/>
            <person name="Copeland A."/>
            <person name="Lapidus A."/>
            <person name="Glavina del Rio T."/>
            <person name="Dalin E."/>
            <person name="Tice H."/>
            <person name="Bruce D."/>
            <person name="Goodwin L."/>
            <person name="Pitluck S."/>
            <person name="Kyrpides N."/>
            <person name="Mavromatis K."/>
            <person name="Ivanova N."/>
            <person name="Mikhailova N."/>
            <person name="Chertkov O."/>
            <person name="Brettin T."/>
            <person name="Detter J.C."/>
            <person name="Han C."/>
            <person name="Larimer F."/>
            <person name="Land M."/>
            <person name="Hauser L."/>
            <person name="Markowitz V."/>
            <person name="Cheng J.-F."/>
            <person name="Hugenholtz P."/>
            <person name="Woyke T."/>
            <person name="Wu D."/>
            <person name="Jando M."/>
            <person name="Schneider S."/>
            <person name="Klenk H.-P."/>
            <person name="Eisen J.A."/>
        </authorList>
    </citation>
    <scope>NUCLEOTIDE SEQUENCE [LARGE SCALE GENOMIC DNA]</scope>
    <source>
        <strain evidence="9">ATCC 19993 / DSM 43833 / CBS 139.67 / JCM 10125 / KCTC 9307 / NBRC 14880 / R51</strain>
    </source>
</reference>
<dbReference type="Gene3D" id="3.40.50.150">
    <property type="entry name" value="Vaccinia Virus protein VP39"/>
    <property type="match status" value="1"/>
</dbReference>
<dbReference type="SUPFAM" id="SSF53335">
    <property type="entry name" value="S-adenosyl-L-methionine-dependent methyltransferases"/>
    <property type="match status" value="1"/>
</dbReference>
<dbReference type="InterPro" id="IPR012818">
    <property type="entry name" value="CbiE"/>
</dbReference>
<accession>D6Y4M9</accession>
<dbReference type="NCBIfam" id="TIGR02467">
    <property type="entry name" value="CbiE"/>
    <property type="match status" value="1"/>
</dbReference>
<evidence type="ECO:0000256" key="5">
    <source>
        <dbReference type="ARBA" id="ARBA00022691"/>
    </source>
</evidence>
<name>D6Y4M9_THEBD</name>
<proteinExistence type="predicted"/>
<dbReference type="PIRSF" id="PIRSF036428">
    <property type="entry name" value="CobL"/>
    <property type="match status" value="1"/>
</dbReference>
<evidence type="ECO:0000256" key="1">
    <source>
        <dbReference type="ARBA" id="ARBA00004953"/>
    </source>
</evidence>
<feature type="domain" description="Tetrapyrrole methylase" evidence="7">
    <location>
        <begin position="1"/>
        <end position="197"/>
    </location>
</feature>
<dbReference type="GO" id="GO:0032259">
    <property type="term" value="P:methylation"/>
    <property type="evidence" value="ECO:0007669"/>
    <property type="project" value="UniProtKB-KW"/>
</dbReference>
<evidence type="ECO:0000256" key="4">
    <source>
        <dbReference type="ARBA" id="ARBA00022679"/>
    </source>
</evidence>
<organism evidence="8 9">
    <name type="scientific">Thermobispora bispora (strain ATCC 19993 / DSM 43833 / CBS 139.67 / JCM 10125 / KCTC 9307 / NBRC 14880 / R51)</name>
    <dbReference type="NCBI Taxonomy" id="469371"/>
    <lineage>
        <taxon>Bacteria</taxon>
        <taxon>Bacillati</taxon>
        <taxon>Actinomycetota</taxon>
        <taxon>Actinomycetes</taxon>
        <taxon>Streptosporangiales</taxon>
        <taxon>Streptosporangiaceae</taxon>
        <taxon>Thermobispora</taxon>
    </lineage>
</organism>
<feature type="region of interest" description="Disordered" evidence="6">
    <location>
        <begin position="37"/>
        <end position="63"/>
    </location>
</feature>
<dbReference type="InterPro" id="IPR029063">
    <property type="entry name" value="SAM-dependent_MTases_sf"/>
</dbReference>
<dbReference type="InterPro" id="IPR014008">
    <property type="entry name" value="Cbl_synth_MTase_CbiT"/>
</dbReference>
<keyword evidence="4 8" id="KW-0808">Transferase</keyword>
<protein>
    <submittedName>
        <fullName evidence="8">Precorrin-6Y C5,15-methyltransferase (Decarboxylating), CbiT subunit</fullName>
        <ecNumber evidence="8">2.1.1.132</ecNumber>
    </submittedName>
</protein>
<dbReference type="InterPro" id="IPR035996">
    <property type="entry name" value="4pyrrol_Methylase_sf"/>
</dbReference>
<dbReference type="InterPro" id="IPR014777">
    <property type="entry name" value="4pyrrole_Mease_sub1"/>
</dbReference>
<dbReference type="Gene3D" id="3.30.950.10">
    <property type="entry name" value="Methyltransferase, Cobalt-precorrin-4 Transmethylase, Domain 2"/>
    <property type="match status" value="1"/>
</dbReference>
<dbReference type="InterPro" id="IPR050714">
    <property type="entry name" value="Cobalamin_biosynth_MTase"/>
</dbReference>
<evidence type="ECO:0000256" key="6">
    <source>
        <dbReference type="SAM" id="MobiDB-lite"/>
    </source>
</evidence>
<evidence type="ECO:0000256" key="2">
    <source>
        <dbReference type="ARBA" id="ARBA00022573"/>
    </source>
</evidence>
<dbReference type="EC" id="2.1.1.132" evidence="8"/>
<comment type="pathway">
    <text evidence="1">Cofactor biosynthesis; adenosylcobalamin biosynthesis.</text>
</comment>
<dbReference type="KEGG" id="tbi:Tbis_2502"/>
<dbReference type="eggNOG" id="COG2242">
    <property type="taxonomic scope" value="Bacteria"/>
</dbReference>
<dbReference type="Proteomes" id="UP000006640">
    <property type="component" value="Chromosome"/>
</dbReference>
<dbReference type="RefSeq" id="WP_013132738.1">
    <property type="nucleotide sequence ID" value="NC_014165.1"/>
</dbReference>
<evidence type="ECO:0000313" key="8">
    <source>
        <dbReference type="EMBL" id="ADG89205.1"/>
    </source>
</evidence>
<gene>
    <name evidence="8" type="ordered locus">Tbis_2502</name>
</gene>
<keyword evidence="2" id="KW-0169">Cobalamin biosynthesis</keyword>